<dbReference type="Proteomes" id="UP000065504">
    <property type="component" value="Unassembled WGS sequence"/>
</dbReference>
<dbReference type="EMBL" id="LPLU01000087">
    <property type="protein sequence ID" value="KWK74466.1"/>
    <property type="molecule type" value="Genomic_DNA"/>
</dbReference>
<dbReference type="AlphaFoldDB" id="A0A108CH16"/>
<name>A0A108CH16_9BURK</name>
<evidence type="ECO:0000256" key="1">
    <source>
        <dbReference type="SAM" id="MobiDB-lite"/>
    </source>
</evidence>
<sequence length="124" mass="12815">MAWCIGRQSGRWRPRDERGVADRGGSVAASVASARRSVRIEMLLPAARAICLRCVAACETDARTAACGVAACAGAMHRGTAAASFSGLSSGPDDPRSKRAGDTRAVRTARVVRIAAHARAPGVV</sequence>
<feature type="region of interest" description="Disordered" evidence="1">
    <location>
        <begin position="83"/>
        <end position="105"/>
    </location>
</feature>
<protein>
    <submittedName>
        <fullName evidence="2">Uncharacterized protein</fullName>
    </submittedName>
</protein>
<organism evidence="2 3">
    <name type="scientific">Burkholderia ubonensis</name>
    <dbReference type="NCBI Taxonomy" id="101571"/>
    <lineage>
        <taxon>Bacteria</taxon>
        <taxon>Pseudomonadati</taxon>
        <taxon>Pseudomonadota</taxon>
        <taxon>Betaproteobacteria</taxon>
        <taxon>Burkholderiales</taxon>
        <taxon>Burkholderiaceae</taxon>
        <taxon>Burkholderia</taxon>
        <taxon>Burkholderia cepacia complex</taxon>
    </lineage>
</organism>
<comment type="caution">
    <text evidence="2">The sequence shown here is derived from an EMBL/GenBank/DDBJ whole genome shotgun (WGS) entry which is preliminary data.</text>
</comment>
<evidence type="ECO:0000313" key="2">
    <source>
        <dbReference type="EMBL" id="KWK74466.1"/>
    </source>
</evidence>
<evidence type="ECO:0000313" key="3">
    <source>
        <dbReference type="Proteomes" id="UP000065504"/>
    </source>
</evidence>
<proteinExistence type="predicted"/>
<feature type="region of interest" description="Disordered" evidence="1">
    <location>
        <begin position="1"/>
        <end position="21"/>
    </location>
</feature>
<gene>
    <name evidence="2" type="ORF">WM16_16130</name>
</gene>
<feature type="compositionally biased region" description="Basic and acidic residues" evidence="1">
    <location>
        <begin position="93"/>
        <end position="105"/>
    </location>
</feature>
<reference evidence="2 3" key="1">
    <citation type="submission" date="2015-11" db="EMBL/GenBank/DDBJ databases">
        <title>Expanding the genomic diversity of Burkholderia species for the development of highly accurate diagnostics.</title>
        <authorList>
            <person name="Sahl J."/>
            <person name="Keim P."/>
            <person name="Wagner D."/>
        </authorList>
    </citation>
    <scope>NUCLEOTIDE SEQUENCE [LARGE SCALE GENOMIC DNA]</scope>
    <source>
        <strain evidence="2 3">MSMB782WGS</strain>
    </source>
</reference>
<accession>A0A108CH16</accession>